<name>A0A1L9SEC7_9EURO</name>
<gene>
    <name evidence="3" type="ORF">ASPZODRAFT_134226</name>
</gene>
<dbReference type="GO" id="GO:0001727">
    <property type="term" value="F:lipid kinase activity"/>
    <property type="evidence" value="ECO:0007669"/>
    <property type="project" value="TreeGrafter"/>
</dbReference>
<keyword evidence="1" id="KW-1133">Transmembrane helix</keyword>
<dbReference type="EMBL" id="KV878345">
    <property type="protein sequence ID" value="OJJ45541.1"/>
    <property type="molecule type" value="Genomic_DNA"/>
</dbReference>
<dbReference type="InterPro" id="IPR001206">
    <property type="entry name" value="Diacylglycerol_kinase_cat_dom"/>
</dbReference>
<dbReference type="SUPFAM" id="SSF111331">
    <property type="entry name" value="NAD kinase/diacylglycerol kinase-like"/>
    <property type="match status" value="1"/>
</dbReference>
<dbReference type="PROSITE" id="PS50146">
    <property type="entry name" value="DAGK"/>
    <property type="match status" value="1"/>
</dbReference>
<reference evidence="4" key="1">
    <citation type="journal article" date="2017" name="Genome Biol.">
        <title>Comparative genomics reveals high biological diversity and specific adaptations in the industrially and medically important fungal genus Aspergillus.</title>
        <authorList>
            <person name="de Vries R.P."/>
            <person name="Riley R."/>
            <person name="Wiebenga A."/>
            <person name="Aguilar-Osorio G."/>
            <person name="Amillis S."/>
            <person name="Uchima C.A."/>
            <person name="Anderluh G."/>
            <person name="Asadollahi M."/>
            <person name="Askin M."/>
            <person name="Barry K."/>
            <person name="Battaglia E."/>
            <person name="Bayram O."/>
            <person name="Benocci T."/>
            <person name="Braus-Stromeyer S.A."/>
            <person name="Caldana C."/>
            <person name="Canovas D."/>
            <person name="Cerqueira G.C."/>
            <person name="Chen F."/>
            <person name="Chen W."/>
            <person name="Choi C."/>
            <person name="Clum A."/>
            <person name="Dos Santos R.A."/>
            <person name="Damasio A.R."/>
            <person name="Diallinas G."/>
            <person name="Emri T."/>
            <person name="Fekete E."/>
            <person name="Flipphi M."/>
            <person name="Freyberg S."/>
            <person name="Gallo A."/>
            <person name="Gournas C."/>
            <person name="Habgood R."/>
            <person name="Hainaut M."/>
            <person name="Harispe M.L."/>
            <person name="Henrissat B."/>
            <person name="Hilden K.S."/>
            <person name="Hope R."/>
            <person name="Hossain A."/>
            <person name="Karabika E."/>
            <person name="Karaffa L."/>
            <person name="Karanyi Z."/>
            <person name="Krasevec N."/>
            <person name="Kuo A."/>
            <person name="Kusch H."/>
            <person name="LaButti K."/>
            <person name="Lagendijk E.L."/>
            <person name="Lapidus A."/>
            <person name="Levasseur A."/>
            <person name="Lindquist E."/>
            <person name="Lipzen A."/>
            <person name="Logrieco A.F."/>
            <person name="MacCabe A."/>
            <person name="Maekelae M.R."/>
            <person name="Malavazi I."/>
            <person name="Melin P."/>
            <person name="Meyer V."/>
            <person name="Mielnichuk N."/>
            <person name="Miskei M."/>
            <person name="Molnar A.P."/>
            <person name="Mule G."/>
            <person name="Ngan C.Y."/>
            <person name="Orejas M."/>
            <person name="Orosz E."/>
            <person name="Ouedraogo J.P."/>
            <person name="Overkamp K.M."/>
            <person name="Park H.-S."/>
            <person name="Perrone G."/>
            <person name="Piumi F."/>
            <person name="Punt P.J."/>
            <person name="Ram A.F."/>
            <person name="Ramon A."/>
            <person name="Rauscher S."/>
            <person name="Record E."/>
            <person name="Riano-Pachon D.M."/>
            <person name="Robert V."/>
            <person name="Roehrig J."/>
            <person name="Ruller R."/>
            <person name="Salamov A."/>
            <person name="Salih N.S."/>
            <person name="Samson R.A."/>
            <person name="Sandor E."/>
            <person name="Sanguinetti M."/>
            <person name="Schuetze T."/>
            <person name="Sepcic K."/>
            <person name="Shelest E."/>
            <person name="Sherlock G."/>
            <person name="Sophianopoulou V."/>
            <person name="Squina F.M."/>
            <person name="Sun H."/>
            <person name="Susca A."/>
            <person name="Todd R.B."/>
            <person name="Tsang A."/>
            <person name="Unkles S.E."/>
            <person name="van de Wiele N."/>
            <person name="van Rossen-Uffink D."/>
            <person name="Oliveira J.V."/>
            <person name="Vesth T.C."/>
            <person name="Visser J."/>
            <person name="Yu J.-H."/>
            <person name="Zhou M."/>
            <person name="Andersen M.R."/>
            <person name="Archer D.B."/>
            <person name="Baker S.E."/>
            <person name="Benoit I."/>
            <person name="Brakhage A.A."/>
            <person name="Braus G.H."/>
            <person name="Fischer R."/>
            <person name="Frisvad J.C."/>
            <person name="Goldman G.H."/>
            <person name="Houbraken J."/>
            <person name="Oakley B."/>
            <person name="Pocsi I."/>
            <person name="Scazzocchio C."/>
            <person name="Seiboth B."/>
            <person name="vanKuyk P.A."/>
            <person name="Wortman J."/>
            <person name="Dyer P.S."/>
            <person name="Grigoriev I.V."/>
        </authorList>
    </citation>
    <scope>NUCLEOTIDE SEQUENCE [LARGE SCALE GENOMIC DNA]</scope>
    <source>
        <strain evidence="4">CBS 506.65</strain>
    </source>
</reference>
<dbReference type="AlphaFoldDB" id="A0A1L9SEC7"/>
<evidence type="ECO:0000256" key="1">
    <source>
        <dbReference type="SAM" id="Phobius"/>
    </source>
</evidence>
<keyword evidence="4" id="KW-1185">Reference proteome</keyword>
<dbReference type="GO" id="GO:0046512">
    <property type="term" value="P:sphingosine biosynthetic process"/>
    <property type="evidence" value="ECO:0007669"/>
    <property type="project" value="TreeGrafter"/>
</dbReference>
<dbReference type="InterPro" id="IPR016064">
    <property type="entry name" value="NAD/diacylglycerol_kinase_sf"/>
</dbReference>
<proteinExistence type="predicted"/>
<dbReference type="Gene3D" id="3.40.50.10330">
    <property type="entry name" value="Probable inorganic polyphosphate/atp-NAD kinase, domain 1"/>
    <property type="match status" value="1"/>
</dbReference>
<organism evidence="3 4">
    <name type="scientific">Penicilliopsis zonata CBS 506.65</name>
    <dbReference type="NCBI Taxonomy" id="1073090"/>
    <lineage>
        <taxon>Eukaryota</taxon>
        <taxon>Fungi</taxon>
        <taxon>Dikarya</taxon>
        <taxon>Ascomycota</taxon>
        <taxon>Pezizomycotina</taxon>
        <taxon>Eurotiomycetes</taxon>
        <taxon>Eurotiomycetidae</taxon>
        <taxon>Eurotiales</taxon>
        <taxon>Aspergillaceae</taxon>
        <taxon>Penicilliopsis</taxon>
    </lineage>
</organism>
<evidence type="ECO:0000313" key="3">
    <source>
        <dbReference type="EMBL" id="OJJ45541.1"/>
    </source>
</evidence>
<keyword evidence="1" id="KW-0472">Membrane</keyword>
<dbReference type="RefSeq" id="XP_022580051.1">
    <property type="nucleotide sequence ID" value="XM_022723467.1"/>
</dbReference>
<dbReference type="PANTHER" id="PTHR12358:SF108">
    <property type="entry name" value="DAGKC DOMAIN-CONTAINING PROTEIN"/>
    <property type="match status" value="1"/>
</dbReference>
<dbReference type="PANTHER" id="PTHR12358">
    <property type="entry name" value="SPHINGOSINE KINASE"/>
    <property type="match status" value="1"/>
</dbReference>
<sequence length="306" mass="33413">MYKILFVHKGSNYKQGRSETRSSEPCFGSIWTSSLPASLLSQHYCEVLPDHLLISQGDRKGLIYVIISVVSGTGFANSFFQQILRPYLSALGLENYEVVQTQSDRTITELTHSKLLEDARLGVPQTIILLSGDGGLMDIVDMFYHAPDKVLLAPPTIALIPTGTGNAMASSMGLLDSPSSALRALLRGSKRFLPVLEASFTPGSRFVIEEGQNRAPISKNSNIGEYQINPKVYGAVVASWGVHAALVADSDTVEYRRFGADRFKMAAKELLYPSDGTSTHTYQGKITISVIDDENGSKKTQSMDQN</sequence>
<accession>A0A1L9SEC7</accession>
<protein>
    <recommendedName>
        <fullName evidence="2">DAGKc domain-containing protein</fullName>
    </recommendedName>
</protein>
<dbReference type="GeneID" id="34609932"/>
<keyword evidence="1" id="KW-0812">Transmembrane</keyword>
<dbReference type="InterPro" id="IPR017438">
    <property type="entry name" value="ATP-NAD_kinase_N"/>
</dbReference>
<feature type="transmembrane region" description="Helical" evidence="1">
    <location>
        <begin position="61"/>
        <end position="80"/>
    </location>
</feature>
<evidence type="ECO:0000259" key="2">
    <source>
        <dbReference type="PROSITE" id="PS50146"/>
    </source>
</evidence>
<evidence type="ECO:0000313" key="4">
    <source>
        <dbReference type="Proteomes" id="UP000184188"/>
    </source>
</evidence>
<dbReference type="GO" id="GO:0016020">
    <property type="term" value="C:membrane"/>
    <property type="evidence" value="ECO:0007669"/>
    <property type="project" value="TreeGrafter"/>
</dbReference>
<feature type="non-terminal residue" evidence="3">
    <location>
        <position position="306"/>
    </location>
</feature>
<dbReference type="VEuPathDB" id="FungiDB:ASPZODRAFT_134226"/>
<dbReference type="Pfam" id="PF00781">
    <property type="entry name" value="DAGK_cat"/>
    <property type="match status" value="1"/>
</dbReference>
<dbReference type="Proteomes" id="UP000184188">
    <property type="component" value="Unassembled WGS sequence"/>
</dbReference>
<feature type="domain" description="DAGKc" evidence="2">
    <location>
        <begin position="58"/>
        <end position="202"/>
    </location>
</feature>
<dbReference type="InterPro" id="IPR050187">
    <property type="entry name" value="Lipid_Phosphate_FormReg"/>
</dbReference>
<dbReference type="OrthoDB" id="3853857at2759"/>
<dbReference type="GO" id="GO:0005737">
    <property type="term" value="C:cytoplasm"/>
    <property type="evidence" value="ECO:0007669"/>
    <property type="project" value="TreeGrafter"/>
</dbReference>